<evidence type="ECO:0000256" key="1">
    <source>
        <dbReference type="SAM" id="Phobius"/>
    </source>
</evidence>
<keyword evidence="1" id="KW-1133">Transmembrane helix</keyword>
<keyword evidence="1" id="KW-0472">Membrane</keyword>
<name>A0ABW5ZTQ1_9FLAO</name>
<accession>A0ABW5ZTQ1</accession>
<dbReference type="EMBL" id="JBHUOS010000009">
    <property type="protein sequence ID" value="MFD2916408.1"/>
    <property type="molecule type" value="Genomic_DNA"/>
</dbReference>
<keyword evidence="3" id="KW-1185">Reference proteome</keyword>
<organism evidence="2 3">
    <name type="scientific">Psychroserpens luteus</name>
    <dbReference type="NCBI Taxonomy" id="1434066"/>
    <lineage>
        <taxon>Bacteria</taxon>
        <taxon>Pseudomonadati</taxon>
        <taxon>Bacteroidota</taxon>
        <taxon>Flavobacteriia</taxon>
        <taxon>Flavobacteriales</taxon>
        <taxon>Flavobacteriaceae</taxon>
        <taxon>Psychroserpens</taxon>
    </lineage>
</organism>
<comment type="caution">
    <text evidence="2">The sequence shown here is derived from an EMBL/GenBank/DDBJ whole genome shotgun (WGS) entry which is preliminary data.</text>
</comment>
<keyword evidence="1" id="KW-0812">Transmembrane</keyword>
<dbReference type="Proteomes" id="UP001597548">
    <property type="component" value="Unassembled WGS sequence"/>
</dbReference>
<evidence type="ECO:0000313" key="2">
    <source>
        <dbReference type="EMBL" id="MFD2916408.1"/>
    </source>
</evidence>
<dbReference type="RefSeq" id="WP_194508399.1">
    <property type="nucleotide sequence ID" value="NZ_JADILU010000004.1"/>
</dbReference>
<gene>
    <name evidence="2" type="ORF">ACFS29_12210</name>
</gene>
<proteinExistence type="predicted"/>
<reference evidence="3" key="1">
    <citation type="journal article" date="2019" name="Int. J. Syst. Evol. Microbiol.">
        <title>The Global Catalogue of Microorganisms (GCM) 10K type strain sequencing project: providing services to taxonomists for standard genome sequencing and annotation.</title>
        <authorList>
            <consortium name="The Broad Institute Genomics Platform"/>
            <consortium name="The Broad Institute Genome Sequencing Center for Infectious Disease"/>
            <person name="Wu L."/>
            <person name="Ma J."/>
        </authorList>
    </citation>
    <scope>NUCLEOTIDE SEQUENCE [LARGE SCALE GENOMIC DNA]</scope>
    <source>
        <strain evidence="3">KCTC 32514</strain>
    </source>
</reference>
<sequence>MKYISFIDQLGLDINELSQIDANGIIKLQKQLKAKAMLGDANNLGDISNLIDKLKDTTVLQHHVFIEKHNWLKQLISGNYQNIKQNEITIDDSLISNLDDLKYFLAPFLKENLKVFLSETLGKGKYVLLLKVLTHNYLFSEENNQLTINFFKARLNYACVYLRESRLKDKEFPIGFITNKVFINCLNEYPDCFNNDMQELNSEVIDIYNSNRRNTNNQEFRFAAKAMVAFSILDTSNVFLKETLVSNADIAKQYSYPSRSSKKTGSGFGGWSIFVIIMIVIRIIFWAGKSSSTSYDYDYIRSSDYKSSPVYNDKIQRMMDSIQRSGSTDDTFTIDEELIEETVLDDFYSESILNDRYKLADHTKFIYTLKRKVEQKTSDEILGMRLDPFSNPYQTTFNDLPYSKDNLDNTFLKINNKSKKDLIVFRLTPGIDQSMFIPKGERISIKAIQNDSLLFYTGTDFVSTRFSHFKKDTDLSNLYKITDYDTSVEKEIIIYPFEDIISKVKSSSSNKILIDTVRGETIKANKIKLKQLSINKIYTNWYNKKYRN</sequence>
<feature type="transmembrane region" description="Helical" evidence="1">
    <location>
        <begin position="268"/>
        <end position="288"/>
    </location>
</feature>
<protein>
    <submittedName>
        <fullName evidence="2">Uncharacterized protein</fullName>
    </submittedName>
</protein>
<evidence type="ECO:0000313" key="3">
    <source>
        <dbReference type="Proteomes" id="UP001597548"/>
    </source>
</evidence>